<dbReference type="AlphaFoldDB" id="A0A7R8WLN2"/>
<dbReference type="Gene3D" id="3.40.630.30">
    <property type="match status" value="1"/>
</dbReference>
<accession>A0A7R8WLN2</accession>
<dbReference type="SUPFAM" id="SSF55729">
    <property type="entry name" value="Acyl-CoA N-acyltransferases (Nat)"/>
    <property type="match status" value="1"/>
</dbReference>
<sequence length="92" mass="10480">NDNSLVYFLTVNVSPNFEGRGISQRMISLSMELIKQRGFKVVEATTGSPVMKHIFEKNGFKKVVEIPFRDYLVNGISPVPKDKLYTAWTKDL</sequence>
<dbReference type="InterPro" id="IPR016181">
    <property type="entry name" value="Acyl_CoA_acyltransferase"/>
</dbReference>
<dbReference type="OrthoDB" id="2115692at2759"/>
<dbReference type="InterPro" id="IPR000182">
    <property type="entry name" value="GNAT_dom"/>
</dbReference>
<reference evidence="1" key="1">
    <citation type="submission" date="2020-11" db="EMBL/GenBank/DDBJ databases">
        <authorList>
            <person name="Tran Van P."/>
        </authorList>
    </citation>
    <scope>NUCLEOTIDE SEQUENCE</scope>
</reference>
<gene>
    <name evidence="1" type="ORF">CTOB1V02_LOCUS11906</name>
</gene>
<dbReference type="PANTHER" id="PTHR20905:SF1">
    <property type="entry name" value="AT07410P-RELATED"/>
    <property type="match status" value="1"/>
</dbReference>
<dbReference type="GO" id="GO:0008080">
    <property type="term" value="F:N-acetyltransferase activity"/>
    <property type="evidence" value="ECO:0007669"/>
    <property type="project" value="TreeGrafter"/>
</dbReference>
<feature type="non-terminal residue" evidence="1">
    <location>
        <position position="92"/>
    </location>
</feature>
<proteinExistence type="predicted"/>
<dbReference type="CDD" id="cd04301">
    <property type="entry name" value="NAT_SF"/>
    <property type="match status" value="1"/>
</dbReference>
<protein>
    <submittedName>
        <fullName evidence="1">Uncharacterized protein</fullName>
    </submittedName>
</protein>
<name>A0A7R8WLN2_9CRUS</name>
<evidence type="ECO:0000313" key="1">
    <source>
        <dbReference type="EMBL" id="CAD7234088.1"/>
    </source>
</evidence>
<organism evidence="1">
    <name type="scientific">Cyprideis torosa</name>
    <dbReference type="NCBI Taxonomy" id="163714"/>
    <lineage>
        <taxon>Eukaryota</taxon>
        <taxon>Metazoa</taxon>
        <taxon>Ecdysozoa</taxon>
        <taxon>Arthropoda</taxon>
        <taxon>Crustacea</taxon>
        <taxon>Oligostraca</taxon>
        <taxon>Ostracoda</taxon>
        <taxon>Podocopa</taxon>
        <taxon>Podocopida</taxon>
        <taxon>Cytherocopina</taxon>
        <taxon>Cytheroidea</taxon>
        <taxon>Cytherideidae</taxon>
        <taxon>Cyprideis</taxon>
    </lineage>
</organism>
<dbReference type="PROSITE" id="PS51186">
    <property type="entry name" value="GNAT"/>
    <property type="match status" value="1"/>
</dbReference>
<dbReference type="EMBL" id="OB667707">
    <property type="protein sequence ID" value="CAD7234088.1"/>
    <property type="molecule type" value="Genomic_DNA"/>
</dbReference>
<dbReference type="PANTHER" id="PTHR20905">
    <property type="entry name" value="N-ACETYLTRANSFERASE-RELATED"/>
    <property type="match status" value="1"/>
</dbReference>